<dbReference type="Pfam" id="PF01476">
    <property type="entry name" value="LysM"/>
    <property type="match status" value="1"/>
</dbReference>
<accession>A0A1G9BY43</accession>
<dbReference type="InterPro" id="IPR036737">
    <property type="entry name" value="OmpA-like_sf"/>
</dbReference>
<dbReference type="SMART" id="SM00257">
    <property type="entry name" value="LysM"/>
    <property type="match status" value="1"/>
</dbReference>
<feature type="compositionally biased region" description="Polar residues" evidence="2">
    <location>
        <begin position="311"/>
        <end position="343"/>
    </location>
</feature>
<dbReference type="InterPro" id="IPR036779">
    <property type="entry name" value="LysM_dom_sf"/>
</dbReference>
<dbReference type="GO" id="GO:0016020">
    <property type="term" value="C:membrane"/>
    <property type="evidence" value="ECO:0007669"/>
    <property type="project" value="UniProtKB-UniRule"/>
</dbReference>
<organism evidence="5 6">
    <name type="scientific">Catalinimonas alkaloidigena</name>
    <dbReference type="NCBI Taxonomy" id="1075417"/>
    <lineage>
        <taxon>Bacteria</taxon>
        <taxon>Pseudomonadati</taxon>
        <taxon>Bacteroidota</taxon>
        <taxon>Cytophagia</taxon>
        <taxon>Cytophagales</taxon>
        <taxon>Catalimonadaceae</taxon>
        <taxon>Catalinimonas</taxon>
    </lineage>
</organism>
<feature type="region of interest" description="Disordered" evidence="2">
    <location>
        <begin position="303"/>
        <end position="399"/>
    </location>
</feature>
<dbReference type="Pfam" id="PF00691">
    <property type="entry name" value="OmpA"/>
    <property type="match status" value="1"/>
</dbReference>
<reference evidence="5 6" key="1">
    <citation type="submission" date="2016-10" db="EMBL/GenBank/DDBJ databases">
        <authorList>
            <person name="de Groot N.N."/>
        </authorList>
    </citation>
    <scope>NUCLEOTIDE SEQUENCE [LARGE SCALE GENOMIC DNA]</scope>
    <source>
        <strain evidence="5 6">DSM 25186</strain>
    </source>
</reference>
<dbReference type="AlphaFoldDB" id="A0A1G9BY43"/>
<dbReference type="PROSITE" id="PS51123">
    <property type="entry name" value="OMPA_2"/>
    <property type="match status" value="1"/>
</dbReference>
<proteinExistence type="predicted"/>
<feature type="domain" description="OmpA-like" evidence="3">
    <location>
        <begin position="508"/>
        <end position="646"/>
    </location>
</feature>
<keyword evidence="1" id="KW-0472">Membrane</keyword>
<feature type="domain" description="LysM" evidence="4">
    <location>
        <begin position="255"/>
        <end position="298"/>
    </location>
</feature>
<evidence type="ECO:0000259" key="3">
    <source>
        <dbReference type="PROSITE" id="PS51123"/>
    </source>
</evidence>
<gene>
    <name evidence="5" type="ORF">SAMN05421823_102746</name>
</gene>
<evidence type="ECO:0000256" key="1">
    <source>
        <dbReference type="PROSITE-ProRule" id="PRU00473"/>
    </source>
</evidence>
<evidence type="ECO:0000313" key="6">
    <source>
        <dbReference type="Proteomes" id="UP000198510"/>
    </source>
</evidence>
<dbReference type="PROSITE" id="PS51782">
    <property type="entry name" value="LYSM"/>
    <property type="match status" value="1"/>
</dbReference>
<name>A0A1G9BY43_9BACT</name>
<evidence type="ECO:0000313" key="5">
    <source>
        <dbReference type="EMBL" id="SDK44391.1"/>
    </source>
</evidence>
<dbReference type="SUPFAM" id="SSF103088">
    <property type="entry name" value="OmpA-like"/>
    <property type="match status" value="1"/>
</dbReference>
<dbReference type="CDD" id="cd00118">
    <property type="entry name" value="LysM"/>
    <property type="match status" value="1"/>
</dbReference>
<dbReference type="OrthoDB" id="976599at2"/>
<dbReference type="Gene3D" id="3.30.1330.60">
    <property type="entry name" value="OmpA-like domain"/>
    <property type="match status" value="1"/>
</dbReference>
<sequence>MRRFTTLILPLWRKNRRHPAFTAGYLLVCIGLWTSCSHLAKEEEKISTSDAAHAIELTWDQLYTTTDHPTGPGYFQEVAAVHEILEQEHNSIWYRITVPKEAAGANLIFRLEPQQGDEDYDFLLYQTDDAVAFFDALQNGSVRPVRGNVAFNNSIHENVTGLSCQALHPFEDAESHHTFSSAVPLKGGETFFLLVDSPLMGSKGYSLKFTDCSDVHEEVEQEATVALAESSASTPAVTASPAAAPKASKPGKGERYHTVSKDETIYSIARWYRMSIKDVESRNELSESLIYVGQKLVVRDVQPDYSRTAGRKTQPTSKSTTPLLASSENQQGHTPNAVTSSTLAKTGSSNTTKKGTSTATKAPAASETQPTPVEASEKEKEVVATPAEEQEEQSEPVALAPAKPEGKTYFLKLNVYNSRNSKPVETSAMVVSPLDGSPIGELEAFKTEALYLEKSKPRRNSVVIDKFGFRRTELDLDLDHLFNDTTLAAGSVFLNRDTIVLDQYIDRYRKGDINVMYNVFFHDDAAIMLVKSKYELTSLLELMQENDDVKIRIHGHTNGGGIGKIIVRNEDAHNFFYVNGTTKETTGSAKHLSQLRADIIRDYLVFNGISTDRIETVGWGGKRPVYDKKSTLAYKNKRVEVEVVEE</sequence>
<feature type="region of interest" description="Disordered" evidence="2">
    <location>
        <begin position="227"/>
        <end position="257"/>
    </location>
</feature>
<dbReference type="SUPFAM" id="SSF54106">
    <property type="entry name" value="LysM domain"/>
    <property type="match status" value="1"/>
</dbReference>
<dbReference type="Gene3D" id="3.10.350.10">
    <property type="entry name" value="LysM domain"/>
    <property type="match status" value="1"/>
</dbReference>
<evidence type="ECO:0000259" key="4">
    <source>
        <dbReference type="PROSITE" id="PS51782"/>
    </source>
</evidence>
<dbReference type="STRING" id="1075417.SAMN05421823_102746"/>
<feature type="compositionally biased region" description="Low complexity" evidence="2">
    <location>
        <begin position="344"/>
        <end position="368"/>
    </location>
</feature>
<dbReference type="EMBL" id="FNFO01000002">
    <property type="protein sequence ID" value="SDK44391.1"/>
    <property type="molecule type" value="Genomic_DNA"/>
</dbReference>
<dbReference type="InterPro" id="IPR018392">
    <property type="entry name" value="LysM"/>
</dbReference>
<protein>
    <submittedName>
        <fullName evidence="5">LysM domain-containing protein</fullName>
    </submittedName>
</protein>
<evidence type="ECO:0000256" key="2">
    <source>
        <dbReference type="SAM" id="MobiDB-lite"/>
    </source>
</evidence>
<keyword evidence="6" id="KW-1185">Reference proteome</keyword>
<dbReference type="InterPro" id="IPR006665">
    <property type="entry name" value="OmpA-like"/>
</dbReference>
<dbReference type="Proteomes" id="UP000198510">
    <property type="component" value="Unassembled WGS sequence"/>
</dbReference>
<feature type="compositionally biased region" description="Low complexity" evidence="2">
    <location>
        <begin position="230"/>
        <end position="250"/>
    </location>
</feature>
<dbReference type="CDD" id="cd07185">
    <property type="entry name" value="OmpA_C-like"/>
    <property type="match status" value="1"/>
</dbReference>